<name>A0ABX2FZ37_9BURK</name>
<accession>A0ABX2FZ37</accession>
<organism evidence="1 2">
    <name type="scientific">Sphaerotilus uruguayifluvii</name>
    <dbReference type="NCBI Taxonomy" id="2735897"/>
    <lineage>
        <taxon>Bacteria</taxon>
        <taxon>Pseudomonadati</taxon>
        <taxon>Pseudomonadota</taxon>
        <taxon>Betaproteobacteria</taxon>
        <taxon>Burkholderiales</taxon>
        <taxon>Sphaerotilaceae</taxon>
        <taxon>Sphaerotilus</taxon>
    </lineage>
</organism>
<dbReference type="SUPFAM" id="SSF81593">
    <property type="entry name" value="Nucleotidyltransferase substrate binding subunit/domain"/>
    <property type="match status" value="1"/>
</dbReference>
<dbReference type="Proteomes" id="UP001516061">
    <property type="component" value="Unassembled WGS sequence"/>
</dbReference>
<gene>
    <name evidence="1" type="ORF">HNQ01_000985</name>
</gene>
<dbReference type="Pfam" id="PF08780">
    <property type="entry name" value="NTase_sub_bind"/>
    <property type="match status" value="1"/>
</dbReference>
<dbReference type="Gene3D" id="1.20.120.330">
    <property type="entry name" value="Nucleotidyltransferases domain 2"/>
    <property type="match status" value="1"/>
</dbReference>
<keyword evidence="2" id="KW-1185">Reference proteome</keyword>
<protein>
    <submittedName>
        <fullName evidence="1">Nucleotidyltransferase substrate binding protein (TIGR01987 family)</fullName>
    </submittedName>
</protein>
<reference evidence="1 2" key="1">
    <citation type="submission" date="2020-05" db="EMBL/GenBank/DDBJ databases">
        <title>Genomic Encyclopedia of Type Strains, Phase IV (KMG-V): Genome sequencing to study the core and pangenomes of soil and plant-associated prokaryotes.</title>
        <authorList>
            <person name="Whitman W."/>
        </authorList>
    </citation>
    <scope>NUCLEOTIDE SEQUENCE [LARGE SCALE GENOMIC DNA]</scope>
    <source>
        <strain evidence="1 2">C29</strain>
    </source>
</reference>
<dbReference type="EMBL" id="JABSNM010000003">
    <property type="protein sequence ID" value="NRT55275.1"/>
    <property type="molecule type" value="Genomic_DNA"/>
</dbReference>
<sequence>MSTEAMPPRWQLRLDNYVRALRQLQSAVALSRERALSELEQQGLIQAFEFTHELSWKVMKDYFAYQGQTEIMGSRDATRAAFAVQLIEDGEGWMEMIVSRNQSSHTYNRVTAELLVGRITSCYADLFAAFARRMEGLRSAGA</sequence>
<proteinExistence type="predicted"/>
<evidence type="ECO:0000313" key="2">
    <source>
        <dbReference type="Proteomes" id="UP001516061"/>
    </source>
</evidence>
<evidence type="ECO:0000313" key="1">
    <source>
        <dbReference type="EMBL" id="NRT55275.1"/>
    </source>
</evidence>
<dbReference type="InterPro" id="IPR010235">
    <property type="entry name" value="HepT"/>
</dbReference>
<dbReference type="RefSeq" id="WP_173804252.1">
    <property type="nucleotide sequence ID" value="NZ_JABSNM010000003.1"/>
</dbReference>
<comment type="caution">
    <text evidence="1">The sequence shown here is derived from an EMBL/GenBank/DDBJ whole genome shotgun (WGS) entry which is preliminary data.</text>
</comment>
<dbReference type="NCBIfam" id="TIGR01987">
    <property type="entry name" value="HI0074"/>
    <property type="match status" value="1"/>
</dbReference>